<keyword evidence="9 11" id="KW-0472">Membrane</keyword>
<evidence type="ECO:0000259" key="13">
    <source>
        <dbReference type="Pfam" id="PF00852"/>
    </source>
</evidence>
<keyword evidence="8 11" id="KW-1133">Transmembrane helix</keyword>
<dbReference type="Proteomes" id="UP001177023">
    <property type="component" value="Unassembled WGS sequence"/>
</dbReference>
<keyword evidence="11" id="KW-0333">Golgi apparatus</keyword>
<dbReference type="GO" id="GO:0032580">
    <property type="term" value="C:Golgi cisterna membrane"/>
    <property type="evidence" value="ECO:0007669"/>
    <property type="project" value="UniProtKB-SubCell"/>
</dbReference>
<dbReference type="GO" id="GO:0046920">
    <property type="term" value="F:alpha-(1-&gt;3)-fucosyltransferase activity"/>
    <property type="evidence" value="ECO:0007669"/>
    <property type="project" value="TreeGrafter"/>
</dbReference>
<dbReference type="AlphaFoldDB" id="A0AA36D183"/>
<organism evidence="15 16">
    <name type="scientific">Mesorhabditis spiculigera</name>
    <dbReference type="NCBI Taxonomy" id="96644"/>
    <lineage>
        <taxon>Eukaryota</taxon>
        <taxon>Metazoa</taxon>
        <taxon>Ecdysozoa</taxon>
        <taxon>Nematoda</taxon>
        <taxon>Chromadorea</taxon>
        <taxon>Rhabditida</taxon>
        <taxon>Rhabditina</taxon>
        <taxon>Rhabditomorpha</taxon>
        <taxon>Rhabditoidea</taxon>
        <taxon>Rhabditidae</taxon>
        <taxon>Mesorhabditinae</taxon>
        <taxon>Mesorhabditis</taxon>
    </lineage>
</organism>
<keyword evidence="10" id="KW-0325">Glycoprotein</keyword>
<evidence type="ECO:0000256" key="4">
    <source>
        <dbReference type="ARBA" id="ARBA00022676"/>
    </source>
</evidence>
<dbReference type="SUPFAM" id="SSF53756">
    <property type="entry name" value="UDP-Glycosyltransferase/glycogen phosphorylase"/>
    <property type="match status" value="1"/>
</dbReference>
<evidence type="ECO:0000256" key="8">
    <source>
        <dbReference type="ARBA" id="ARBA00022989"/>
    </source>
</evidence>
<dbReference type="InterPro" id="IPR031481">
    <property type="entry name" value="Glyco_tran_10_N"/>
</dbReference>
<keyword evidence="6 11" id="KW-0812">Transmembrane</keyword>
<dbReference type="Pfam" id="PF00852">
    <property type="entry name" value="Glyco_transf_10"/>
    <property type="match status" value="1"/>
</dbReference>
<dbReference type="PANTHER" id="PTHR11929:SF241">
    <property type="entry name" value="ALPHA-(1,3)-FUCOSYLTRANSFERASE FUT-3"/>
    <property type="match status" value="1"/>
</dbReference>
<feature type="transmembrane region" description="Helical" evidence="11">
    <location>
        <begin position="135"/>
        <end position="155"/>
    </location>
</feature>
<sequence length="555" mass="64256">MATRSLSAPNITSPDEKQYFIGKYQDSHPPSFHGTPTRSVQDGSNDFMIEKCMSIGHATPRRNTNATVDSAPWPDTPRPVKKFEDTEDNVKNRYQRLSLIHAGQLERYWPIFCNGTTIYRYLAYIIQDARMKKQFLLIFLLLSSSILTFLVWPSLDGQVEITGAKYEKRGNRTIILAWNKFFDTDPFLGAKANCRRDNCIFTEDRSQVVIADVVAFHSRDTVDLPNQKYRSPNQIYLFWTMEATKNAGNFGFPKNYFNRTMSTSPSADIPLTYSRNKFIKKLNSSNPSAYPSFPDAIISNKSSGIFALISNCDYVTNHRTDVLDEISRFYPVDLKGACAPDLKSRQFCPKHTDCTDRIKSGIEAKYFHFVMENSDCDGYITEKTYSRLGYNSIPIAAMRQIYEKSSLPNSAFIFLDDFGSAEEVARHLRYLENNSTAYKQYFKWREEYQQVPYEQDWCALCASLVRPSSPLLEEKIIHDVYSEYMTCRYDSAIPLPGLYFPWPIDFRRHGFKIWLLGLLAIVLLMLGFYYKNLLKRGIEFWARSFRNRREDIGLL</sequence>
<evidence type="ECO:0000256" key="9">
    <source>
        <dbReference type="ARBA" id="ARBA00023136"/>
    </source>
</evidence>
<accession>A0AA36D183</accession>
<dbReference type="PANTHER" id="PTHR11929">
    <property type="entry name" value="ALPHA- 1,3 -FUCOSYLTRANSFERASE"/>
    <property type="match status" value="1"/>
</dbReference>
<evidence type="ECO:0000313" key="15">
    <source>
        <dbReference type="EMBL" id="CAJ0579163.1"/>
    </source>
</evidence>
<keyword evidence="4 11" id="KW-0328">Glycosyltransferase</keyword>
<evidence type="ECO:0000256" key="5">
    <source>
        <dbReference type="ARBA" id="ARBA00022679"/>
    </source>
</evidence>
<evidence type="ECO:0000313" key="16">
    <source>
        <dbReference type="Proteomes" id="UP001177023"/>
    </source>
</evidence>
<proteinExistence type="inferred from homology"/>
<evidence type="ECO:0000256" key="12">
    <source>
        <dbReference type="SAM" id="MobiDB-lite"/>
    </source>
</evidence>
<comment type="pathway">
    <text evidence="2">Protein modification; protein glycosylation.</text>
</comment>
<evidence type="ECO:0000256" key="3">
    <source>
        <dbReference type="ARBA" id="ARBA00008919"/>
    </source>
</evidence>
<evidence type="ECO:0000256" key="10">
    <source>
        <dbReference type="ARBA" id="ARBA00023180"/>
    </source>
</evidence>
<dbReference type="EC" id="2.4.1.-" evidence="11"/>
<keyword evidence="7" id="KW-0735">Signal-anchor</keyword>
<comment type="caution">
    <text evidence="11">Lacks conserved residue(s) required for the propagation of feature annotation.</text>
</comment>
<feature type="region of interest" description="Disordered" evidence="12">
    <location>
        <begin position="60"/>
        <end position="83"/>
    </location>
</feature>
<evidence type="ECO:0000256" key="1">
    <source>
        <dbReference type="ARBA" id="ARBA00004447"/>
    </source>
</evidence>
<dbReference type="EMBL" id="CATQJA010002655">
    <property type="protein sequence ID" value="CAJ0579163.1"/>
    <property type="molecule type" value="Genomic_DNA"/>
</dbReference>
<dbReference type="InterPro" id="IPR038577">
    <property type="entry name" value="GT10-like_C_sf"/>
</dbReference>
<name>A0AA36D183_9BILA</name>
<feature type="domain" description="Fucosyltransferase C-terminal" evidence="13">
    <location>
        <begin position="299"/>
        <end position="469"/>
    </location>
</feature>
<keyword evidence="16" id="KW-1185">Reference proteome</keyword>
<protein>
    <recommendedName>
        <fullName evidence="11">Fucosyltransferase</fullName>
        <ecNumber evidence="11">2.4.1.-</ecNumber>
    </recommendedName>
</protein>
<comment type="subcellular location">
    <subcellularLocation>
        <location evidence="1 11">Golgi apparatus</location>
        <location evidence="1 11">Golgi stack membrane</location>
        <topology evidence="1 11">Single-pass type II membrane protein</topology>
    </subcellularLocation>
</comment>
<reference evidence="15" key="1">
    <citation type="submission" date="2023-06" db="EMBL/GenBank/DDBJ databases">
        <authorList>
            <person name="Delattre M."/>
        </authorList>
    </citation>
    <scope>NUCLEOTIDE SEQUENCE</scope>
    <source>
        <strain evidence="15">AF72</strain>
    </source>
</reference>
<feature type="transmembrane region" description="Helical" evidence="11">
    <location>
        <begin position="513"/>
        <end position="530"/>
    </location>
</feature>
<feature type="domain" description="Fucosyltransferase N-terminal" evidence="14">
    <location>
        <begin position="171"/>
        <end position="273"/>
    </location>
</feature>
<feature type="non-terminal residue" evidence="15">
    <location>
        <position position="555"/>
    </location>
</feature>
<comment type="similarity">
    <text evidence="3 11">Belongs to the glycosyltransferase 10 family.</text>
</comment>
<evidence type="ECO:0000256" key="2">
    <source>
        <dbReference type="ARBA" id="ARBA00004922"/>
    </source>
</evidence>
<comment type="caution">
    <text evidence="15">The sequence shown here is derived from an EMBL/GenBank/DDBJ whole genome shotgun (WGS) entry which is preliminary data.</text>
</comment>
<dbReference type="Gene3D" id="3.40.50.11660">
    <property type="entry name" value="Glycosyl transferase family 10, C-terminal domain"/>
    <property type="match status" value="1"/>
</dbReference>
<evidence type="ECO:0000259" key="14">
    <source>
        <dbReference type="Pfam" id="PF17039"/>
    </source>
</evidence>
<evidence type="ECO:0000256" key="7">
    <source>
        <dbReference type="ARBA" id="ARBA00022968"/>
    </source>
</evidence>
<dbReference type="InterPro" id="IPR001503">
    <property type="entry name" value="Glyco_trans_10"/>
</dbReference>
<keyword evidence="5 11" id="KW-0808">Transferase</keyword>
<dbReference type="Pfam" id="PF17039">
    <property type="entry name" value="Glyco_tran_10_N"/>
    <property type="match status" value="1"/>
</dbReference>
<dbReference type="InterPro" id="IPR055270">
    <property type="entry name" value="Glyco_tran_10_C"/>
</dbReference>
<gene>
    <name evidence="15" type="ORF">MSPICULIGERA_LOCUS17393</name>
</gene>
<evidence type="ECO:0000256" key="11">
    <source>
        <dbReference type="RuleBase" id="RU003832"/>
    </source>
</evidence>
<evidence type="ECO:0000256" key="6">
    <source>
        <dbReference type="ARBA" id="ARBA00022692"/>
    </source>
</evidence>